<dbReference type="InterPro" id="IPR036163">
    <property type="entry name" value="HMA_dom_sf"/>
</dbReference>
<evidence type="ECO:0000259" key="4">
    <source>
        <dbReference type="PROSITE" id="PS50846"/>
    </source>
</evidence>
<dbReference type="SUPFAM" id="SSF55008">
    <property type="entry name" value="HMA, heavy metal-associated domain"/>
    <property type="match status" value="3"/>
</dbReference>
<evidence type="ECO:0000256" key="2">
    <source>
        <dbReference type="ARBA" id="ARBA00022723"/>
    </source>
</evidence>
<dbReference type="PROSITE" id="PS01047">
    <property type="entry name" value="HMA_1"/>
    <property type="match status" value="3"/>
</dbReference>
<proteinExistence type="inferred from homology"/>
<dbReference type="InterPro" id="IPR017969">
    <property type="entry name" value="Heavy-metal-associated_CS"/>
</dbReference>
<dbReference type="Gene3D" id="3.30.70.100">
    <property type="match status" value="3"/>
</dbReference>
<keyword evidence="3" id="KW-0186">Copper</keyword>
<name>A0A7S3QPV9_DUNTE</name>
<keyword evidence="2" id="KW-0479">Metal-binding</keyword>
<evidence type="ECO:0000313" key="5">
    <source>
        <dbReference type="EMBL" id="CAE0489055.1"/>
    </source>
</evidence>
<reference evidence="5" key="1">
    <citation type="submission" date="2021-01" db="EMBL/GenBank/DDBJ databases">
        <authorList>
            <person name="Corre E."/>
            <person name="Pelletier E."/>
            <person name="Niang G."/>
            <person name="Scheremetjew M."/>
            <person name="Finn R."/>
            <person name="Kale V."/>
            <person name="Holt S."/>
            <person name="Cochrane G."/>
            <person name="Meng A."/>
            <person name="Brown T."/>
            <person name="Cohen L."/>
        </authorList>
    </citation>
    <scope>NUCLEOTIDE SEQUENCE</scope>
    <source>
        <strain evidence="5">CCMP1320</strain>
    </source>
</reference>
<feature type="domain" description="HMA" evidence="4">
    <location>
        <begin position="100"/>
        <end position="167"/>
    </location>
</feature>
<dbReference type="CDD" id="cd00371">
    <property type="entry name" value="HMA"/>
    <property type="match status" value="3"/>
</dbReference>
<dbReference type="FunFam" id="3.30.70.100:FF:000005">
    <property type="entry name" value="Copper-exporting P-type ATPase A"/>
    <property type="match status" value="1"/>
</dbReference>
<organism evidence="5">
    <name type="scientific">Dunaliella tertiolecta</name>
    <name type="common">Green alga</name>
    <dbReference type="NCBI Taxonomy" id="3047"/>
    <lineage>
        <taxon>Eukaryota</taxon>
        <taxon>Viridiplantae</taxon>
        <taxon>Chlorophyta</taxon>
        <taxon>core chlorophytes</taxon>
        <taxon>Chlorophyceae</taxon>
        <taxon>CS clade</taxon>
        <taxon>Chlamydomonadales</taxon>
        <taxon>Dunaliellaceae</taxon>
        <taxon>Dunaliella</taxon>
    </lineage>
</organism>
<protein>
    <recommendedName>
        <fullName evidence="4">HMA domain-containing protein</fullName>
    </recommendedName>
</protein>
<dbReference type="NCBIfam" id="TIGR00003">
    <property type="entry name" value="copper ion binding protein"/>
    <property type="match status" value="2"/>
</dbReference>
<dbReference type="EMBL" id="HBIP01007694">
    <property type="protein sequence ID" value="CAE0489055.1"/>
    <property type="molecule type" value="Transcribed_RNA"/>
</dbReference>
<dbReference type="PANTHER" id="PTHR46594">
    <property type="entry name" value="P-TYPE CATION-TRANSPORTING ATPASE"/>
    <property type="match status" value="1"/>
</dbReference>
<dbReference type="FunFam" id="3.30.70.100:FF:000001">
    <property type="entry name" value="ATPase copper transporting beta"/>
    <property type="match status" value="2"/>
</dbReference>
<dbReference type="PROSITE" id="PS50846">
    <property type="entry name" value="HMA_2"/>
    <property type="match status" value="3"/>
</dbReference>
<accession>A0A7S3QPV9</accession>
<evidence type="ECO:0000256" key="1">
    <source>
        <dbReference type="ARBA" id="ARBA00006024"/>
    </source>
</evidence>
<evidence type="ECO:0000256" key="3">
    <source>
        <dbReference type="ARBA" id="ARBA00023008"/>
    </source>
</evidence>
<feature type="domain" description="HMA" evidence="4">
    <location>
        <begin position="176"/>
        <end position="242"/>
    </location>
</feature>
<comment type="similarity">
    <text evidence="1">Belongs to the cation transport ATPase (P-type) (TC 3.A.3) family. Type IB subfamily.</text>
</comment>
<dbReference type="Pfam" id="PF00403">
    <property type="entry name" value="HMA"/>
    <property type="match status" value="3"/>
</dbReference>
<dbReference type="PANTHER" id="PTHR46594:SF4">
    <property type="entry name" value="P-TYPE CATION-TRANSPORTING ATPASE"/>
    <property type="match status" value="1"/>
</dbReference>
<sequence length="314" mass="32485">MAVTPKNPPCIGALGTRMAHAKLRVSGMTCASCSSAVEGALGSVAGVKHASVALLQETAEVEFDEGVTEASALVEAVEDCGFDASLVAVQGSKQREGGSQVISLQVFGMTCASCSSAVERALMGVEGVEEARVALTQGEAEVRCQPGQEGIGDTLVSAVEDAGFEAKLIDRGQGQDTVLLKVGGMTCGACVSSVESAVQRLPGVLRVSVNLMGGTAEVCYNGNTTGPRSIIAAITDAGFSAEPAGPDTEGRTATDANAQELQYWWRLFSSSLTFTVPVFFVAMILPRIPGVYFCSYNESSCIHANTCVRGACTY</sequence>
<dbReference type="AlphaFoldDB" id="A0A7S3QPV9"/>
<gene>
    <name evidence="5" type="ORF">DTER00134_LOCUS4125</name>
</gene>
<dbReference type="InterPro" id="IPR001802">
    <property type="entry name" value="MerP/CopZ"/>
</dbReference>
<feature type="domain" description="HMA" evidence="4">
    <location>
        <begin position="19"/>
        <end position="85"/>
    </location>
</feature>
<dbReference type="GO" id="GO:0005507">
    <property type="term" value="F:copper ion binding"/>
    <property type="evidence" value="ECO:0007669"/>
    <property type="project" value="InterPro"/>
</dbReference>
<dbReference type="PRINTS" id="PR00946">
    <property type="entry name" value="HGSCAVENGER"/>
</dbReference>
<dbReference type="InterPro" id="IPR006121">
    <property type="entry name" value="HMA_dom"/>
</dbReference>
<dbReference type="InterPro" id="IPR006122">
    <property type="entry name" value="HMA_Cu_ion-bd"/>
</dbReference>